<reference evidence="2" key="1">
    <citation type="submission" date="2021-03" db="EMBL/GenBank/DDBJ databases">
        <authorList>
            <person name="Tran Van P."/>
        </authorList>
    </citation>
    <scope>NUCLEOTIDE SEQUENCE</scope>
</reference>
<organism evidence="2 3">
    <name type="scientific">Timema podura</name>
    <name type="common">Walking stick</name>
    <dbReference type="NCBI Taxonomy" id="61482"/>
    <lineage>
        <taxon>Eukaryota</taxon>
        <taxon>Metazoa</taxon>
        <taxon>Ecdysozoa</taxon>
        <taxon>Arthropoda</taxon>
        <taxon>Hexapoda</taxon>
        <taxon>Insecta</taxon>
        <taxon>Pterygota</taxon>
        <taxon>Neoptera</taxon>
        <taxon>Polyneoptera</taxon>
        <taxon>Phasmatodea</taxon>
        <taxon>Timematodea</taxon>
        <taxon>Timematoidea</taxon>
        <taxon>Timematidae</taxon>
        <taxon>Timema</taxon>
    </lineage>
</organism>
<evidence type="ECO:0000313" key="3">
    <source>
        <dbReference type="Proteomes" id="UP001153148"/>
    </source>
</evidence>
<proteinExistence type="predicted"/>
<evidence type="ECO:0000256" key="1">
    <source>
        <dbReference type="SAM" id="MobiDB-lite"/>
    </source>
</evidence>
<feature type="non-terminal residue" evidence="2">
    <location>
        <position position="94"/>
    </location>
</feature>
<comment type="caution">
    <text evidence="2">The sequence shown here is derived from an EMBL/GenBank/DDBJ whole genome shotgun (WGS) entry which is preliminary data.</text>
</comment>
<name>A0ABN7PN96_TIMPD</name>
<keyword evidence="3" id="KW-1185">Reference proteome</keyword>
<protein>
    <submittedName>
        <fullName evidence="2">Uncharacterized protein</fullName>
    </submittedName>
</protein>
<sequence length="94" mass="10793">MADSKYADLPGIAKDQPDVYETDDLPESDQNTNFYELTAWRSLLAVGFLLKLSIGRSLRLSHWLERSRDYGYGLCSCKYNFLRTTEYGPTDIES</sequence>
<feature type="compositionally biased region" description="Acidic residues" evidence="1">
    <location>
        <begin position="18"/>
        <end position="27"/>
    </location>
</feature>
<dbReference type="EMBL" id="CAJPIN010112001">
    <property type="protein sequence ID" value="CAG2069012.1"/>
    <property type="molecule type" value="Genomic_DNA"/>
</dbReference>
<accession>A0ABN7PN96</accession>
<evidence type="ECO:0000313" key="2">
    <source>
        <dbReference type="EMBL" id="CAG2069012.1"/>
    </source>
</evidence>
<feature type="region of interest" description="Disordered" evidence="1">
    <location>
        <begin position="1"/>
        <end position="27"/>
    </location>
</feature>
<dbReference type="Proteomes" id="UP001153148">
    <property type="component" value="Unassembled WGS sequence"/>
</dbReference>
<gene>
    <name evidence="2" type="ORF">TPAB3V08_LOCUS15955</name>
</gene>